<comment type="caution">
    <text evidence="1">The sequence shown here is derived from an EMBL/GenBank/DDBJ whole genome shotgun (WGS) entry which is preliminary data.</text>
</comment>
<protein>
    <submittedName>
        <fullName evidence="1">Uncharacterized protein</fullName>
    </submittedName>
</protein>
<keyword evidence="2" id="KW-1185">Reference proteome</keyword>
<dbReference type="EMBL" id="BAAABZ010000075">
    <property type="protein sequence ID" value="GAA0560391.1"/>
    <property type="molecule type" value="Genomic_DNA"/>
</dbReference>
<dbReference type="Proteomes" id="UP001501576">
    <property type="component" value="Unassembled WGS sequence"/>
</dbReference>
<proteinExistence type="predicted"/>
<sequence length="66" mass="7100">MHGREVQQGRDAKRFARGEEEARIAPELRVFADVVVPDLAGGWQPGIGLAGIAGEAGSHRTCRSCR</sequence>
<evidence type="ECO:0000313" key="1">
    <source>
        <dbReference type="EMBL" id="GAA0560391.1"/>
    </source>
</evidence>
<gene>
    <name evidence="1" type="ORF">GCM10010390_73280</name>
</gene>
<name>A0ABP3P553_9ACTN</name>
<evidence type="ECO:0000313" key="2">
    <source>
        <dbReference type="Proteomes" id="UP001501576"/>
    </source>
</evidence>
<accession>A0ABP3P553</accession>
<organism evidence="1 2">
    <name type="scientific">Streptomyces mordarskii</name>
    <dbReference type="NCBI Taxonomy" id="1226758"/>
    <lineage>
        <taxon>Bacteria</taxon>
        <taxon>Bacillati</taxon>
        <taxon>Actinomycetota</taxon>
        <taxon>Actinomycetes</taxon>
        <taxon>Kitasatosporales</taxon>
        <taxon>Streptomycetaceae</taxon>
        <taxon>Streptomyces</taxon>
    </lineage>
</organism>
<reference evidence="2" key="1">
    <citation type="journal article" date="2019" name="Int. J. Syst. Evol. Microbiol.">
        <title>The Global Catalogue of Microorganisms (GCM) 10K type strain sequencing project: providing services to taxonomists for standard genome sequencing and annotation.</title>
        <authorList>
            <consortium name="The Broad Institute Genomics Platform"/>
            <consortium name="The Broad Institute Genome Sequencing Center for Infectious Disease"/>
            <person name="Wu L."/>
            <person name="Ma J."/>
        </authorList>
    </citation>
    <scope>NUCLEOTIDE SEQUENCE [LARGE SCALE GENOMIC DNA]</scope>
    <source>
        <strain evidence="2">JCM 5052</strain>
    </source>
</reference>